<dbReference type="SUPFAM" id="SSF53137">
    <property type="entry name" value="Translational machinery components"/>
    <property type="match status" value="1"/>
</dbReference>
<dbReference type="EMBL" id="FZOB01000010">
    <property type="protein sequence ID" value="SNR85133.1"/>
    <property type="molecule type" value="Genomic_DNA"/>
</dbReference>
<evidence type="ECO:0000256" key="4">
    <source>
        <dbReference type="ARBA" id="ARBA00022980"/>
    </source>
</evidence>
<dbReference type="OrthoDB" id="9810939at2"/>
<dbReference type="AlphaFoldDB" id="A0A238ZR58"/>
<dbReference type="PANTHER" id="PTHR12899:SF3">
    <property type="entry name" value="LARGE RIBOSOMAL SUBUNIT PROTEIN UL18M"/>
    <property type="match status" value="1"/>
</dbReference>
<accession>A0A238ZR58</accession>
<dbReference type="HAMAP" id="MF_01337_B">
    <property type="entry name" value="Ribosomal_uL18_B"/>
    <property type="match status" value="1"/>
</dbReference>
<dbReference type="GO" id="GO:0003735">
    <property type="term" value="F:structural constituent of ribosome"/>
    <property type="evidence" value="ECO:0007669"/>
    <property type="project" value="InterPro"/>
</dbReference>
<comment type="subunit">
    <text evidence="7">Part of the 50S ribosomal subunit; part of the 5S rRNA/L5/L18/L25 subcomplex. Contacts the 5S and 23S rRNAs.</text>
</comment>
<keyword evidence="9" id="KW-1185">Reference proteome</keyword>
<keyword evidence="2 7" id="KW-0699">rRNA-binding</keyword>
<comment type="similarity">
    <text evidence="1 7">Belongs to the universal ribosomal protein uL18 family.</text>
</comment>
<dbReference type="GO" id="GO:0008097">
    <property type="term" value="F:5S rRNA binding"/>
    <property type="evidence" value="ECO:0007669"/>
    <property type="project" value="TreeGrafter"/>
</dbReference>
<dbReference type="Gene3D" id="3.30.420.100">
    <property type="match status" value="1"/>
</dbReference>
<dbReference type="GO" id="GO:0006412">
    <property type="term" value="P:translation"/>
    <property type="evidence" value="ECO:0007669"/>
    <property type="project" value="UniProtKB-UniRule"/>
</dbReference>
<evidence type="ECO:0000313" key="9">
    <source>
        <dbReference type="Proteomes" id="UP000198405"/>
    </source>
</evidence>
<keyword evidence="4 7" id="KW-0689">Ribosomal protein</keyword>
<keyword evidence="5 7" id="KW-0687">Ribonucleoprotein</keyword>
<reference evidence="9" key="1">
    <citation type="submission" date="2017-06" db="EMBL/GenBank/DDBJ databases">
        <authorList>
            <person name="Varghese N."/>
            <person name="Submissions S."/>
        </authorList>
    </citation>
    <scope>NUCLEOTIDE SEQUENCE [LARGE SCALE GENOMIC DNA]</scope>
    <source>
        <strain evidence="9">DSM 15668</strain>
    </source>
</reference>
<keyword evidence="3 7" id="KW-0694">RNA-binding</keyword>
<evidence type="ECO:0000256" key="5">
    <source>
        <dbReference type="ARBA" id="ARBA00023274"/>
    </source>
</evidence>
<dbReference type="PANTHER" id="PTHR12899">
    <property type="entry name" value="39S RIBOSOMAL PROTEIN L18, MITOCHONDRIAL"/>
    <property type="match status" value="1"/>
</dbReference>
<dbReference type="FunFam" id="3.30.420.100:FF:000001">
    <property type="entry name" value="50S ribosomal protein L18"/>
    <property type="match status" value="1"/>
</dbReference>
<dbReference type="Proteomes" id="UP000198405">
    <property type="component" value="Unassembled WGS sequence"/>
</dbReference>
<dbReference type="GO" id="GO:0022625">
    <property type="term" value="C:cytosolic large ribosomal subunit"/>
    <property type="evidence" value="ECO:0007669"/>
    <property type="project" value="TreeGrafter"/>
</dbReference>
<dbReference type="InterPro" id="IPR057268">
    <property type="entry name" value="Ribosomal_L18"/>
</dbReference>
<sequence length="121" mass="13599">MAKMTRKERILRKHRRVRKKVFGTSERPRLAVYKSLKHMHAQIIDDTKGITLVSASTVEKEIKEKVKGLTKTEAAKVVGQVIAERAKEKGIKAVVFDRGGFIYHGRIKAVAEGAREGGLEF</sequence>
<proteinExistence type="inferred from homology"/>
<dbReference type="Pfam" id="PF00861">
    <property type="entry name" value="Ribosomal_L18p"/>
    <property type="match status" value="1"/>
</dbReference>
<evidence type="ECO:0000256" key="6">
    <source>
        <dbReference type="ARBA" id="ARBA00035197"/>
    </source>
</evidence>
<evidence type="ECO:0000313" key="8">
    <source>
        <dbReference type="EMBL" id="SNR85133.1"/>
    </source>
</evidence>
<comment type="function">
    <text evidence="7">This is one of the proteins that bind and probably mediate the attachment of the 5S RNA into the large ribosomal subunit, where it forms part of the central protuberance.</text>
</comment>
<name>A0A238ZR58_9BACT</name>
<dbReference type="InterPro" id="IPR005484">
    <property type="entry name" value="Ribosomal_uL18_bac/plant/anim"/>
</dbReference>
<organism evidence="8 9">
    <name type="scientific">Desulfurobacterium atlanticum</name>
    <dbReference type="NCBI Taxonomy" id="240169"/>
    <lineage>
        <taxon>Bacteria</taxon>
        <taxon>Pseudomonadati</taxon>
        <taxon>Aquificota</taxon>
        <taxon>Aquificia</taxon>
        <taxon>Desulfurobacteriales</taxon>
        <taxon>Desulfurobacteriaceae</taxon>
        <taxon>Desulfurobacterium</taxon>
    </lineage>
</organism>
<evidence type="ECO:0000256" key="1">
    <source>
        <dbReference type="ARBA" id="ARBA00007116"/>
    </source>
</evidence>
<evidence type="ECO:0000256" key="3">
    <source>
        <dbReference type="ARBA" id="ARBA00022884"/>
    </source>
</evidence>
<dbReference type="CDD" id="cd00432">
    <property type="entry name" value="Ribosomal_L18_L5e"/>
    <property type="match status" value="1"/>
</dbReference>
<protein>
    <recommendedName>
        <fullName evidence="6 7">Large ribosomal subunit protein uL18</fullName>
    </recommendedName>
</protein>
<dbReference type="InterPro" id="IPR004389">
    <property type="entry name" value="Ribosomal_uL18_bac-type"/>
</dbReference>
<gene>
    <name evidence="7" type="primary">rplR</name>
    <name evidence="8" type="ORF">SAMN06265340_11056</name>
</gene>
<dbReference type="NCBIfam" id="TIGR00060">
    <property type="entry name" value="L18_bact"/>
    <property type="match status" value="1"/>
</dbReference>
<dbReference type="RefSeq" id="WP_089323410.1">
    <property type="nucleotide sequence ID" value="NZ_FZOB01000010.1"/>
</dbReference>
<evidence type="ECO:0000256" key="2">
    <source>
        <dbReference type="ARBA" id="ARBA00022730"/>
    </source>
</evidence>
<evidence type="ECO:0000256" key="7">
    <source>
        <dbReference type="HAMAP-Rule" id="MF_01337"/>
    </source>
</evidence>